<dbReference type="PANTHER" id="PTHR21139">
    <property type="entry name" value="TRIOSEPHOSPHATE ISOMERASE"/>
    <property type="match status" value="1"/>
</dbReference>
<comment type="catalytic activity">
    <reaction evidence="3">
        <text>D-glyceraldehyde 3-phosphate = dihydroxyacetone phosphate</text>
        <dbReference type="Rhea" id="RHEA:18585"/>
        <dbReference type="ChEBI" id="CHEBI:57642"/>
        <dbReference type="ChEBI" id="CHEBI:59776"/>
        <dbReference type="EC" id="5.3.1.1"/>
    </reaction>
</comment>
<comment type="pathway">
    <text evidence="3">Carbohydrate degradation; glycolysis; D-glyceraldehyde 3-phosphate from glycerone phosphate: step 1/1.</text>
</comment>
<keyword evidence="3" id="KW-0324">Glycolysis</keyword>
<dbReference type="AlphaFoldDB" id="A0A1G2T3N6"/>
<dbReference type="Proteomes" id="UP000178612">
    <property type="component" value="Unassembled WGS sequence"/>
</dbReference>
<comment type="subcellular location">
    <subcellularLocation>
        <location evidence="3">Cytoplasm</location>
    </subcellularLocation>
</comment>
<dbReference type="EC" id="5.3.1.1" evidence="3"/>
<dbReference type="UniPathway" id="UPA00109">
    <property type="reaction ID" value="UER00189"/>
</dbReference>
<dbReference type="InterPro" id="IPR000652">
    <property type="entry name" value="Triosephosphate_isomerase"/>
</dbReference>
<proteinExistence type="inferred from homology"/>
<dbReference type="InterPro" id="IPR035990">
    <property type="entry name" value="TIM_sf"/>
</dbReference>
<dbReference type="GO" id="GO:0005829">
    <property type="term" value="C:cytosol"/>
    <property type="evidence" value="ECO:0007669"/>
    <property type="project" value="TreeGrafter"/>
</dbReference>
<dbReference type="CDD" id="cd00311">
    <property type="entry name" value="TIM"/>
    <property type="match status" value="1"/>
</dbReference>
<comment type="caution">
    <text evidence="4">The sequence shown here is derived from an EMBL/GenBank/DDBJ whole genome shotgun (WGS) entry which is preliminary data.</text>
</comment>
<accession>A0A1G2T3N6</accession>
<name>A0A1G2T3N6_9BACT</name>
<reference evidence="4 5" key="1">
    <citation type="journal article" date="2016" name="Nat. Commun.">
        <title>Thousands of microbial genomes shed light on interconnected biogeochemical processes in an aquifer system.</title>
        <authorList>
            <person name="Anantharaman K."/>
            <person name="Brown C.T."/>
            <person name="Hug L.A."/>
            <person name="Sharon I."/>
            <person name="Castelle C.J."/>
            <person name="Probst A.J."/>
            <person name="Thomas B.C."/>
            <person name="Singh A."/>
            <person name="Wilkins M.J."/>
            <person name="Karaoz U."/>
            <person name="Brodie E.L."/>
            <person name="Williams K.H."/>
            <person name="Hubbard S.S."/>
            <person name="Banfield J.F."/>
        </authorList>
    </citation>
    <scope>NUCLEOTIDE SEQUENCE [LARGE SCALE GENOMIC DNA]</scope>
</reference>
<dbReference type="UniPathway" id="UPA00138"/>
<keyword evidence="3" id="KW-0963">Cytoplasm</keyword>
<dbReference type="GO" id="GO:0046166">
    <property type="term" value="P:glyceraldehyde-3-phosphate biosynthetic process"/>
    <property type="evidence" value="ECO:0007669"/>
    <property type="project" value="TreeGrafter"/>
</dbReference>
<dbReference type="EMBL" id="MHVJ01000011">
    <property type="protein sequence ID" value="OHA91628.1"/>
    <property type="molecule type" value="Genomic_DNA"/>
</dbReference>
<dbReference type="GO" id="GO:0006094">
    <property type="term" value="P:gluconeogenesis"/>
    <property type="evidence" value="ECO:0007669"/>
    <property type="project" value="UniProtKB-UniPathway"/>
</dbReference>
<keyword evidence="2 3" id="KW-0413">Isomerase</keyword>
<dbReference type="InterPro" id="IPR013785">
    <property type="entry name" value="Aldolase_TIM"/>
</dbReference>
<organism evidence="4 5">
    <name type="scientific">Candidatus Zambryskibacteria bacterium RIFCSPHIGHO2_01_FULL_49_18</name>
    <dbReference type="NCBI Taxonomy" id="1802740"/>
    <lineage>
        <taxon>Bacteria</taxon>
        <taxon>Candidatus Zambryskiibacteriota</taxon>
    </lineage>
</organism>
<evidence type="ECO:0000256" key="3">
    <source>
        <dbReference type="RuleBase" id="RU363013"/>
    </source>
</evidence>
<sequence>MAKMILVANWKNHPASLAEAKDVLKNYAKAKERFKKLAFFIAPPLPYLAEVSERAGGFSHLAVQDIALVPKGNYTGEVPLEILKSFGARLAILGHSERRALGETSAQVSEKIRAALRAGITPLVSVGEIERDKDGEHFEILRKEIKASLLGVSRQSAAKIVLAYEPVWVIGKSAKDALPPGDLAQSVIFIKKVLTDIYGRRVADKIPIIYGGSVESANAGALAKETGVKGFLVGHASLKAKSMEEIAKSLTQK</sequence>
<gene>
    <name evidence="4" type="ORF">A2758_00790</name>
</gene>
<comment type="pathway">
    <text evidence="3">Carbohydrate biosynthesis; gluconeogenesis.</text>
</comment>
<dbReference type="GO" id="GO:0004807">
    <property type="term" value="F:triose-phosphate isomerase activity"/>
    <property type="evidence" value="ECO:0007669"/>
    <property type="project" value="UniProtKB-EC"/>
</dbReference>
<evidence type="ECO:0000256" key="1">
    <source>
        <dbReference type="ARBA" id="ARBA00007422"/>
    </source>
</evidence>
<dbReference type="SUPFAM" id="SSF51351">
    <property type="entry name" value="Triosephosphate isomerase (TIM)"/>
    <property type="match status" value="1"/>
</dbReference>
<evidence type="ECO:0000313" key="5">
    <source>
        <dbReference type="Proteomes" id="UP000178612"/>
    </source>
</evidence>
<protein>
    <recommendedName>
        <fullName evidence="3">Triosephosphate isomerase</fullName>
        <ecNumber evidence="3">5.3.1.1</ecNumber>
    </recommendedName>
</protein>
<dbReference type="GO" id="GO:0019563">
    <property type="term" value="P:glycerol catabolic process"/>
    <property type="evidence" value="ECO:0007669"/>
    <property type="project" value="TreeGrafter"/>
</dbReference>
<dbReference type="PANTHER" id="PTHR21139:SF42">
    <property type="entry name" value="TRIOSEPHOSPHATE ISOMERASE"/>
    <property type="match status" value="1"/>
</dbReference>
<dbReference type="Pfam" id="PF00121">
    <property type="entry name" value="TIM"/>
    <property type="match status" value="1"/>
</dbReference>
<dbReference type="Gene3D" id="3.20.20.70">
    <property type="entry name" value="Aldolase class I"/>
    <property type="match status" value="1"/>
</dbReference>
<comment type="similarity">
    <text evidence="1 3">Belongs to the triosephosphate isomerase family.</text>
</comment>
<dbReference type="GO" id="GO:0006096">
    <property type="term" value="P:glycolytic process"/>
    <property type="evidence" value="ECO:0007669"/>
    <property type="project" value="UniProtKB-UniPathway"/>
</dbReference>
<dbReference type="PROSITE" id="PS51440">
    <property type="entry name" value="TIM_2"/>
    <property type="match status" value="1"/>
</dbReference>
<evidence type="ECO:0000313" key="4">
    <source>
        <dbReference type="EMBL" id="OHA91628.1"/>
    </source>
</evidence>
<evidence type="ECO:0000256" key="2">
    <source>
        <dbReference type="ARBA" id="ARBA00023235"/>
    </source>
</evidence>
<comment type="subunit">
    <text evidence="3">Homodimer.</text>
</comment>
<keyword evidence="3" id="KW-0312">Gluconeogenesis</keyword>